<dbReference type="SMART" id="SM00039">
    <property type="entry name" value="CRF"/>
    <property type="match status" value="1"/>
</dbReference>
<dbReference type="EMBL" id="CAKOFQ010006653">
    <property type="protein sequence ID" value="CAH1954100.1"/>
    <property type="molecule type" value="Genomic_DNA"/>
</dbReference>
<evidence type="ECO:0000256" key="3">
    <source>
        <dbReference type="ARBA" id="ARBA00022702"/>
    </source>
</evidence>
<protein>
    <recommendedName>
        <fullName evidence="5">Corticotropin-releasing factor domain-containing protein</fullName>
    </recommendedName>
</protein>
<dbReference type="GO" id="GO:0005179">
    <property type="term" value="F:hormone activity"/>
    <property type="evidence" value="ECO:0007669"/>
    <property type="project" value="UniProtKB-KW"/>
</dbReference>
<evidence type="ECO:0000256" key="1">
    <source>
        <dbReference type="ARBA" id="ARBA00004613"/>
    </source>
</evidence>
<evidence type="ECO:0000256" key="2">
    <source>
        <dbReference type="ARBA" id="ARBA00022525"/>
    </source>
</evidence>
<feature type="domain" description="Corticotropin-releasing factor" evidence="5">
    <location>
        <begin position="161"/>
        <end position="197"/>
    </location>
</feature>
<sequence length="201" mass="22852">MFVSPCVNFHFQLTVISLVRALSQAPLPAMPQPSGVHLACTALCCCLVLTSVGSTAPQQSSLGRLRPLDMSADPETVAYLLPRLADKYRPSREWSGVTDPRFYLLTEYDDPAAETNGIADEDAGQAQLLQWPSHQRPHHRNVRSKRYNSMEVQRKTRFQYEEPSLSINAPIQSLRKVYAKERLRQRLEANRRFLENLVDTQ</sequence>
<feature type="signal peptide" evidence="4">
    <location>
        <begin position="1"/>
        <end position="21"/>
    </location>
</feature>
<comment type="subcellular location">
    <subcellularLocation>
        <location evidence="1">Secreted</location>
    </subcellularLocation>
</comment>
<reference evidence="6" key="1">
    <citation type="submission" date="2022-03" db="EMBL/GenBank/DDBJ databases">
        <authorList>
            <person name="Sayadi A."/>
        </authorList>
    </citation>
    <scope>NUCLEOTIDE SEQUENCE</scope>
</reference>
<keyword evidence="7" id="KW-1185">Reference proteome</keyword>
<name>A0A9P0JGQ6_ACAOB</name>
<keyword evidence="2" id="KW-0964">Secreted</keyword>
<feature type="chain" id="PRO_5040470798" description="Corticotropin-releasing factor domain-containing protein" evidence="4">
    <location>
        <begin position="22"/>
        <end position="201"/>
    </location>
</feature>
<dbReference type="InterPro" id="IPR000187">
    <property type="entry name" value="CRF"/>
</dbReference>
<evidence type="ECO:0000259" key="5">
    <source>
        <dbReference type="SMART" id="SM00039"/>
    </source>
</evidence>
<organism evidence="6 7">
    <name type="scientific">Acanthoscelides obtectus</name>
    <name type="common">Bean weevil</name>
    <name type="synonym">Bruchus obtectus</name>
    <dbReference type="NCBI Taxonomy" id="200917"/>
    <lineage>
        <taxon>Eukaryota</taxon>
        <taxon>Metazoa</taxon>
        <taxon>Ecdysozoa</taxon>
        <taxon>Arthropoda</taxon>
        <taxon>Hexapoda</taxon>
        <taxon>Insecta</taxon>
        <taxon>Pterygota</taxon>
        <taxon>Neoptera</taxon>
        <taxon>Endopterygota</taxon>
        <taxon>Coleoptera</taxon>
        <taxon>Polyphaga</taxon>
        <taxon>Cucujiformia</taxon>
        <taxon>Chrysomeloidea</taxon>
        <taxon>Chrysomelidae</taxon>
        <taxon>Bruchinae</taxon>
        <taxon>Bruchini</taxon>
        <taxon>Acanthoscelides</taxon>
    </lineage>
</organism>
<dbReference type="AlphaFoldDB" id="A0A9P0JGQ6"/>
<evidence type="ECO:0000256" key="4">
    <source>
        <dbReference type="SAM" id="SignalP"/>
    </source>
</evidence>
<comment type="caution">
    <text evidence="6">The sequence shown here is derived from an EMBL/GenBank/DDBJ whole genome shotgun (WGS) entry which is preliminary data.</text>
</comment>
<dbReference type="OrthoDB" id="6418774at2759"/>
<evidence type="ECO:0000313" key="7">
    <source>
        <dbReference type="Proteomes" id="UP001152888"/>
    </source>
</evidence>
<dbReference type="GO" id="GO:0005576">
    <property type="term" value="C:extracellular region"/>
    <property type="evidence" value="ECO:0007669"/>
    <property type="project" value="UniProtKB-SubCell"/>
</dbReference>
<dbReference type="Proteomes" id="UP001152888">
    <property type="component" value="Unassembled WGS sequence"/>
</dbReference>
<keyword evidence="3" id="KW-0372">Hormone</keyword>
<gene>
    <name evidence="6" type="ORF">ACAOBT_LOCUS365</name>
</gene>
<evidence type="ECO:0000313" key="6">
    <source>
        <dbReference type="EMBL" id="CAH1954100.1"/>
    </source>
</evidence>
<keyword evidence="4" id="KW-0732">Signal</keyword>
<proteinExistence type="predicted"/>
<accession>A0A9P0JGQ6</accession>